<reference evidence="5" key="1">
    <citation type="submission" date="2019-08" db="EMBL/GenBank/DDBJ databases">
        <title>The improved chromosome-level genome for the pearl oyster Pinctada fucata martensii using PacBio sequencing and Hi-C.</title>
        <authorList>
            <person name="Zheng Z."/>
        </authorList>
    </citation>
    <scope>NUCLEOTIDE SEQUENCE</scope>
    <source>
        <strain evidence="5">ZZ-2019</strain>
        <tissue evidence="5">Adductor muscle</tissue>
    </source>
</reference>
<dbReference type="Pfam" id="PF00370">
    <property type="entry name" value="FGGY_N"/>
    <property type="match status" value="1"/>
</dbReference>
<gene>
    <name evidence="5" type="ORF">FSP39_023945</name>
</gene>
<evidence type="ECO:0000256" key="1">
    <source>
        <dbReference type="ARBA" id="ARBA00009156"/>
    </source>
</evidence>
<dbReference type="Proteomes" id="UP001186944">
    <property type="component" value="Unassembled WGS sequence"/>
</dbReference>
<dbReference type="PANTHER" id="PTHR10196">
    <property type="entry name" value="SUGAR KINASE"/>
    <property type="match status" value="1"/>
</dbReference>
<organism evidence="5 6">
    <name type="scientific">Pinctada imbricata</name>
    <name type="common">Atlantic pearl-oyster</name>
    <name type="synonym">Pinctada martensii</name>
    <dbReference type="NCBI Taxonomy" id="66713"/>
    <lineage>
        <taxon>Eukaryota</taxon>
        <taxon>Metazoa</taxon>
        <taxon>Spiralia</taxon>
        <taxon>Lophotrochozoa</taxon>
        <taxon>Mollusca</taxon>
        <taxon>Bivalvia</taxon>
        <taxon>Autobranchia</taxon>
        <taxon>Pteriomorphia</taxon>
        <taxon>Pterioida</taxon>
        <taxon>Pterioidea</taxon>
        <taxon>Pteriidae</taxon>
        <taxon>Pinctada</taxon>
    </lineage>
</organism>
<evidence type="ECO:0000259" key="4">
    <source>
        <dbReference type="Pfam" id="PF00370"/>
    </source>
</evidence>
<dbReference type="EMBL" id="VSWD01000008">
    <property type="protein sequence ID" value="KAK3096167.1"/>
    <property type="molecule type" value="Genomic_DNA"/>
</dbReference>
<evidence type="ECO:0000313" key="5">
    <source>
        <dbReference type="EMBL" id="KAK3096167.1"/>
    </source>
</evidence>
<accession>A0AA89C630</accession>
<proteinExistence type="inferred from homology"/>
<sequence>MDASTTSQCKELEAKVGGPMKLAEITGARAFERYTGNQIMKICQQNRQAYDNTERISLVSSFAASLFLGDYAPIDYSDGSGMNLLDINTKTWSSQCLEACGPGLGDKLGEPDSPRKTLGNISPYFVKKYNFPEFCKVVAFTGDNPGQFLSKFPENFLRSQEPYVSLGTSDTVFFWLSHQKPGLEGHIFVNPIAPAAYMALVCFKNGSLTRERIMDKCAGSWDEFSKMLKDTPIGNNGNIGIYFDVMEIQPLAEGVHRFNSSDESVSRF</sequence>
<dbReference type="Gene3D" id="3.30.420.40">
    <property type="match status" value="2"/>
</dbReference>
<keyword evidence="6" id="KW-1185">Reference proteome</keyword>
<keyword evidence="3" id="KW-0418">Kinase</keyword>
<dbReference type="AlphaFoldDB" id="A0AA89C630"/>
<dbReference type="PANTHER" id="PTHR10196:SF57">
    <property type="entry name" value="XYLULOSE KINASE"/>
    <property type="match status" value="1"/>
</dbReference>
<dbReference type="InterPro" id="IPR018484">
    <property type="entry name" value="FGGY_N"/>
</dbReference>
<evidence type="ECO:0000313" key="6">
    <source>
        <dbReference type="Proteomes" id="UP001186944"/>
    </source>
</evidence>
<comment type="caution">
    <text evidence="5">The sequence shown here is derived from an EMBL/GenBank/DDBJ whole genome shotgun (WGS) entry which is preliminary data.</text>
</comment>
<dbReference type="InterPro" id="IPR043129">
    <property type="entry name" value="ATPase_NBD"/>
</dbReference>
<dbReference type="SUPFAM" id="SSF53067">
    <property type="entry name" value="Actin-like ATPase domain"/>
    <property type="match status" value="2"/>
</dbReference>
<dbReference type="GO" id="GO:0004856">
    <property type="term" value="F:D-xylulokinase activity"/>
    <property type="evidence" value="ECO:0007669"/>
    <property type="project" value="TreeGrafter"/>
</dbReference>
<name>A0AA89C630_PINIB</name>
<protein>
    <recommendedName>
        <fullName evidence="4">Carbohydrate kinase FGGY N-terminal domain-containing protein</fullName>
    </recommendedName>
</protein>
<feature type="domain" description="Carbohydrate kinase FGGY N-terminal" evidence="4">
    <location>
        <begin position="2"/>
        <end position="144"/>
    </location>
</feature>
<evidence type="ECO:0000256" key="2">
    <source>
        <dbReference type="ARBA" id="ARBA00022679"/>
    </source>
</evidence>
<keyword evidence="2" id="KW-0808">Transferase</keyword>
<dbReference type="GO" id="GO:0005829">
    <property type="term" value="C:cytosol"/>
    <property type="evidence" value="ECO:0007669"/>
    <property type="project" value="TreeGrafter"/>
</dbReference>
<evidence type="ECO:0000256" key="3">
    <source>
        <dbReference type="ARBA" id="ARBA00022777"/>
    </source>
</evidence>
<dbReference type="GO" id="GO:0005997">
    <property type="term" value="P:xylulose metabolic process"/>
    <property type="evidence" value="ECO:0007669"/>
    <property type="project" value="TreeGrafter"/>
</dbReference>
<comment type="similarity">
    <text evidence="1">Belongs to the FGGY kinase family.</text>
</comment>